<keyword evidence="3" id="KW-1185">Reference proteome</keyword>
<evidence type="ECO:0000313" key="2">
    <source>
        <dbReference type="EMBL" id="AOT25407.1"/>
    </source>
</evidence>
<name>A0A1W5P526_9CAUD</name>
<dbReference type="GO" id="GO:0044659">
    <property type="term" value="P:viral release from host cell by cytolysis"/>
    <property type="evidence" value="ECO:0007669"/>
    <property type="project" value="InterPro"/>
</dbReference>
<organism evidence="2 3">
    <name type="scientific">Pectobacterium phage PP2</name>
    <dbReference type="NCBI Taxonomy" id="1897743"/>
    <lineage>
        <taxon>Viruses</taxon>
        <taxon>Duplodnaviria</taxon>
        <taxon>Heunggongvirae</taxon>
        <taxon>Uroviricota</taxon>
        <taxon>Caudoviricetes</taxon>
        <taxon>Autographivirales</taxon>
        <taxon>Autonotataviridae</taxon>
        <taxon>Melnykvirinae</taxon>
        <taxon>Wanjuvirus</taxon>
        <taxon>Wanjuvirus PP2</taxon>
    </lineage>
</organism>
<reference evidence="2 3" key="1">
    <citation type="journal article" date="2017" name="Arch. Virol.">
        <title>Genomic characterization of bacteriophage vB_PcaP_PP2 infecting Pectobacterium carotovorum subsp. carotovorum, a new member of a proposed genus in the subfamily Autographivirinae.</title>
        <authorList>
            <person name="Lim J.A."/>
            <person name="Heu S."/>
            <person name="Park J."/>
            <person name="Roh E."/>
        </authorList>
    </citation>
    <scope>NUCLEOTIDE SEQUENCE [LARGE SCALE GENOMIC DNA]</scope>
</reference>
<dbReference type="EMBL" id="KX756572">
    <property type="protein sequence ID" value="AOT25407.1"/>
    <property type="molecule type" value="Genomic_DNA"/>
</dbReference>
<accession>A0A1W5P526</accession>
<proteinExistence type="predicted"/>
<dbReference type="Proteomes" id="UP000223770">
    <property type="component" value="Segment"/>
</dbReference>
<keyword evidence="1" id="KW-0472">Membrane</keyword>
<dbReference type="InterPro" id="IPR019682">
    <property type="entry name" value="Phage_T7_Gp17.5_holin"/>
</dbReference>
<protein>
    <submittedName>
        <fullName evidence="2">Holin</fullName>
    </submittedName>
</protein>
<keyword evidence="1" id="KW-1133">Transmembrane helix</keyword>
<evidence type="ECO:0000256" key="1">
    <source>
        <dbReference type="SAM" id="Phobius"/>
    </source>
</evidence>
<evidence type="ECO:0000313" key="3">
    <source>
        <dbReference type="Proteomes" id="UP000223770"/>
    </source>
</evidence>
<keyword evidence="1" id="KW-0812">Transmembrane</keyword>
<gene>
    <name evidence="2" type="ORF">PP2_041</name>
</gene>
<dbReference type="Pfam" id="PF10746">
    <property type="entry name" value="Phage_holin_2_2"/>
    <property type="match status" value="1"/>
</dbReference>
<sequence length="65" mass="7333">MWLVDKTTSKVAETIAPPAMVSGLTLLGVSLQDWVYILTIVYLLVMISKTLYTTVRDWWSGRKDG</sequence>
<feature type="transmembrane region" description="Helical" evidence="1">
    <location>
        <begin position="34"/>
        <end position="52"/>
    </location>
</feature>